<sequence>MLKKAFILASASRSLVNFRGQLILDLAANGYQVHVCAPELSNDTEACEWLELRGVHCHDAPFNRAGLNPLHDLKALFHLIKLIKSIKPDLFIAYTIKPVIWGTFAAAKAKVPMRVALITGLGYAFTGEPSGKRRVIQYIARKLYAAALRRTKLIFFQNKDDKKDFKRLGLLPAHVPVYIVNGSGINIDEFPDSPLPSQPASFLLIARLLGDKGIREYVNAARLIKQQCPEVTFHIVGGLDSNPDALKQSEIEAWCNEGIVHWHGHQTDVRSFIKACHVYVLPSYREGTPRSVLEAMAMGRAIITTDAPGCRETVIEGENGYLVPVQSVEALATAMQAFIDNPELITAMGKRSREIAVEKYDVHKVNEAMFKAMGVHQENRD</sequence>
<dbReference type="EMBL" id="CP165718">
    <property type="protein sequence ID" value="XDV10100.1"/>
    <property type="molecule type" value="Genomic_DNA"/>
</dbReference>
<dbReference type="InterPro" id="IPR028098">
    <property type="entry name" value="Glyco_trans_4-like_N"/>
</dbReference>
<feature type="domain" description="Glycosyltransferase subfamily 4-like N-terminal" evidence="2">
    <location>
        <begin position="22"/>
        <end position="158"/>
    </location>
</feature>
<reference evidence="3" key="1">
    <citation type="submission" date="2024-07" db="EMBL/GenBank/DDBJ databases">
        <title>Whole genome sequence of bacterial strains from algal surface.</title>
        <authorList>
            <person name="Kumar P."/>
        </authorList>
    </citation>
    <scope>NUCLEOTIDE SEQUENCE</scope>
    <source>
        <strain evidence="3">PP-1MA</strain>
    </source>
</reference>
<organism evidence="3">
    <name type="scientific">Pseudidiomarina sp. PP-1MA</name>
    <dbReference type="NCBI Taxonomy" id="3237706"/>
    <lineage>
        <taxon>Bacteria</taxon>
        <taxon>Pseudomonadati</taxon>
        <taxon>Pseudomonadota</taxon>
        <taxon>Gammaproteobacteria</taxon>
        <taxon>Alteromonadales</taxon>
        <taxon>Idiomarinaceae</taxon>
        <taxon>Pseudidiomarina</taxon>
    </lineage>
</organism>
<dbReference type="CDD" id="cd03808">
    <property type="entry name" value="GT4_CapM-like"/>
    <property type="match status" value="1"/>
</dbReference>
<dbReference type="Gene3D" id="3.40.50.2000">
    <property type="entry name" value="Glycogen Phosphorylase B"/>
    <property type="match status" value="2"/>
</dbReference>
<dbReference type="RefSeq" id="WP_369743397.1">
    <property type="nucleotide sequence ID" value="NZ_CP165718.1"/>
</dbReference>
<dbReference type="InterPro" id="IPR001296">
    <property type="entry name" value="Glyco_trans_1"/>
</dbReference>
<name>A0AB39XAW8_9GAMM</name>
<dbReference type="Pfam" id="PF00534">
    <property type="entry name" value="Glycos_transf_1"/>
    <property type="match status" value="1"/>
</dbReference>
<dbReference type="PANTHER" id="PTHR12526:SF638">
    <property type="entry name" value="SPORE COAT PROTEIN SA"/>
    <property type="match status" value="1"/>
</dbReference>
<evidence type="ECO:0000259" key="1">
    <source>
        <dbReference type="Pfam" id="PF00534"/>
    </source>
</evidence>
<evidence type="ECO:0000313" key="3">
    <source>
        <dbReference type="EMBL" id="XDV10100.1"/>
    </source>
</evidence>
<dbReference type="GO" id="GO:0016757">
    <property type="term" value="F:glycosyltransferase activity"/>
    <property type="evidence" value="ECO:0007669"/>
    <property type="project" value="InterPro"/>
</dbReference>
<feature type="domain" description="Glycosyl transferase family 1" evidence="1">
    <location>
        <begin position="189"/>
        <end position="354"/>
    </location>
</feature>
<accession>A0AB39XAW8</accession>
<gene>
    <name evidence="3" type="ORF">AB8S08_02530</name>
</gene>
<dbReference type="PANTHER" id="PTHR12526">
    <property type="entry name" value="GLYCOSYLTRANSFERASE"/>
    <property type="match status" value="1"/>
</dbReference>
<evidence type="ECO:0000259" key="2">
    <source>
        <dbReference type="Pfam" id="PF13477"/>
    </source>
</evidence>
<dbReference type="SUPFAM" id="SSF53756">
    <property type="entry name" value="UDP-Glycosyltransferase/glycogen phosphorylase"/>
    <property type="match status" value="1"/>
</dbReference>
<proteinExistence type="predicted"/>
<dbReference type="AlphaFoldDB" id="A0AB39XAW8"/>
<dbReference type="GO" id="GO:1901135">
    <property type="term" value="P:carbohydrate derivative metabolic process"/>
    <property type="evidence" value="ECO:0007669"/>
    <property type="project" value="UniProtKB-ARBA"/>
</dbReference>
<protein>
    <submittedName>
        <fullName evidence="3">Glycosyltransferase family 4 protein</fullName>
    </submittedName>
</protein>
<dbReference type="Pfam" id="PF13477">
    <property type="entry name" value="Glyco_trans_4_2"/>
    <property type="match status" value="1"/>
</dbReference>